<dbReference type="Proteomes" id="UP000215459">
    <property type="component" value="Unassembled WGS sequence"/>
</dbReference>
<dbReference type="Gene3D" id="1.10.10.10">
    <property type="entry name" value="Winged helix-like DNA-binding domain superfamily/Winged helix DNA-binding domain"/>
    <property type="match status" value="1"/>
</dbReference>
<dbReference type="AlphaFoldDB" id="A0A235B651"/>
<dbReference type="EMBL" id="NOWF01000006">
    <property type="protein sequence ID" value="OYD07459.1"/>
    <property type="molecule type" value="Genomic_DNA"/>
</dbReference>
<reference evidence="4 5" key="1">
    <citation type="submission" date="2017-07" db="EMBL/GenBank/DDBJ databases">
        <title>The genome sequence of Paludifilum halophilum highlights mechanisms for microbial adaptation to high salt environemnts.</title>
        <authorList>
            <person name="Belbahri L."/>
        </authorList>
    </citation>
    <scope>NUCLEOTIDE SEQUENCE [LARGE SCALE GENOMIC DNA]</scope>
    <source>
        <strain evidence="4 5">DSM 102817</strain>
    </source>
</reference>
<dbReference type="PANTHER" id="PTHR38600:SF2">
    <property type="entry name" value="SLL0088 PROTEIN"/>
    <property type="match status" value="1"/>
</dbReference>
<dbReference type="SUPFAM" id="SSF46785">
    <property type="entry name" value="Winged helix' DNA-binding domain"/>
    <property type="match status" value="1"/>
</dbReference>
<feature type="domain" description="HTH arsR-type" evidence="3">
    <location>
        <begin position="1"/>
        <end position="91"/>
    </location>
</feature>
<dbReference type="InterPro" id="IPR036390">
    <property type="entry name" value="WH_DNA-bd_sf"/>
</dbReference>
<gene>
    <name evidence="4" type="ORF">CHM34_11195</name>
</gene>
<accession>A0A235B651</accession>
<keyword evidence="1" id="KW-0238">DNA-binding</keyword>
<evidence type="ECO:0000256" key="1">
    <source>
        <dbReference type="ARBA" id="ARBA00023125"/>
    </source>
</evidence>
<dbReference type="PROSITE" id="PS50987">
    <property type="entry name" value="HTH_ARSR_2"/>
    <property type="match status" value="1"/>
</dbReference>
<evidence type="ECO:0000313" key="4">
    <source>
        <dbReference type="EMBL" id="OYD07459.1"/>
    </source>
</evidence>
<evidence type="ECO:0000313" key="5">
    <source>
        <dbReference type="Proteomes" id="UP000215459"/>
    </source>
</evidence>
<evidence type="ECO:0000256" key="2">
    <source>
        <dbReference type="SAM" id="MobiDB-lite"/>
    </source>
</evidence>
<protein>
    <submittedName>
        <fullName evidence="4">Transcriptional regulator</fullName>
    </submittedName>
</protein>
<sequence length="132" mass="15111">MTGETYDIFQAIADPTRRKMIRLLAGQELPVTVISKHFPISRTAVSKHLRILSESKLVNVKKVGRERRYQLQPEALSEVKEWISYFEPFWDNKISKLQHYVEKEESSEIDPPGSEGDPGEEKGGFPDLTPPD</sequence>
<dbReference type="PANTHER" id="PTHR38600">
    <property type="entry name" value="TRANSCRIPTIONAL REGULATORY PROTEIN"/>
    <property type="match status" value="1"/>
</dbReference>
<dbReference type="GO" id="GO:0003700">
    <property type="term" value="F:DNA-binding transcription factor activity"/>
    <property type="evidence" value="ECO:0007669"/>
    <property type="project" value="InterPro"/>
</dbReference>
<dbReference type="InterPro" id="IPR011991">
    <property type="entry name" value="ArsR-like_HTH"/>
</dbReference>
<dbReference type="InterPro" id="IPR001845">
    <property type="entry name" value="HTH_ArsR_DNA-bd_dom"/>
</dbReference>
<dbReference type="RefSeq" id="WP_094264696.1">
    <property type="nucleotide sequence ID" value="NZ_NOWF01000006.1"/>
</dbReference>
<feature type="region of interest" description="Disordered" evidence="2">
    <location>
        <begin position="101"/>
        <end position="132"/>
    </location>
</feature>
<dbReference type="GO" id="GO:0003677">
    <property type="term" value="F:DNA binding"/>
    <property type="evidence" value="ECO:0007669"/>
    <property type="project" value="UniProtKB-KW"/>
</dbReference>
<keyword evidence="5" id="KW-1185">Reference proteome</keyword>
<dbReference type="PRINTS" id="PR00778">
    <property type="entry name" value="HTHARSR"/>
</dbReference>
<dbReference type="CDD" id="cd00090">
    <property type="entry name" value="HTH_ARSR"/>
    <property type="match status" value="1"/>
</dbReference>
<dbReference type="Pfam" id="PF01022">
    <property type="entry name" value="HTH_5"/>
    <property type="match status" value="1"/>
</dbReference>
<name>A0A235B651_9BACL</name>
<organism evidence="4 5">
    <name type="scientific">Paludifilum halophilum</name>
    <dbReference type="NCBI Taxonomy" id="1642702"/>
    <lineage>
        <taxon>Bacteria</taxon>
        <taxon>Bacillati</taxon>
        <taxon>Bacillota</taxon>
        <taxon>Bacilli</taxon>
        <taxon>Bacillales</taxon>
        <taxon>Thermoactinomycetaceae</taxon>
        <taxon>Paludifilum</taxon>
    </lineage>
</organism>
<dbReference type="InterPro" id="IPR036388">
    <property type="entry name" value="WH-like_DNA-bd_sf"/>
</dbReference>
<evidence type="ECO:0000259" key="3">
    <source>
        <dbReference type="PROSITE" id="PS50987"/>
    </source>
</evidence>
<dbReference type="NCBIfam" id="NF033788">
    <property type="entry name" value="HTH_metalloreg"/>
    <property type="match status" value="1"/>
</dbReference>
<comment type="caution">
    <text evidence="4">The sequence shown here is derived from an EMBL/GenBank/DDBJ whole genome shotgun (WGS) entry which is preliminary data.</text>
</comment>
<dbReference type="OrthoDB" id="9799175at2"/>
<proteinExistence type="predicted"/>
<dbReference type="SMART" id="SM00418">
    <property type="entry name" value="HTH_ARSR"/>
    <property type="match status" value="1"/>
</dbReference>